<evidence type="ECO:0000256" key="1">
    <source>
        <dbReference type="SAM" id="MobiDB-lite"/>
    </source>
</evidence>
<comment type="caution">
    <text evidence="2">The sequence shown here is derived from an EMBL/GenBank/DDBJ whole genome shotgun (WGS) entry which is preliminary data.</text>
</comment>
<dbReference type="InterPro" id="IPR002110">
    <property type="entry name" value="Ankyrin_rpt"/>
</dbReference>
<dbReference type="GeneID" id="94841832"/>
<gene>
    <name evidence="2" type="ORF">TRFO_30050</name>
</gene>
<proteinExistence type="predicted"/>
<evidence type="ECO:0008006" key="4">
    <source>
        <dbReference type="Google" id="ProtNLM"/>
    </source>
</evidence>
<feature type="region of interest" description="Disordered" evidence="1">
    <location>
        <begin position="138"/>
        <end position="164"/>
    </location>
</feature>
<dbReference type="SUPFAM" id="SSF48403">
    <property type="entry name" value="Ankyrin repeat"/>
    <property type="match status" value="2"/>
</dbReference>
<name>A0A1J4JZ21_9EUKA</name>
<accession>A0A1J4JZ21</accession>
<keyword evidence="3" id="KW-1185">Reference proteome</keyword>
<protein>
    <recommendedName>
        <fullName evidence="4">DUF3447 domain-containing protein</fullName>
    </recommendedName>
</protein>
<evidence type="ECO:0000313" key="2">
    <source>
        <dbReference type="EMBL" id="OHT02742.1"/>
    </source>
</evidence>
<sequence length="894" mass="103623">MLNVHQKLFHCLYGRSIWLTNYQEKMNSLPDFSIYNIPIYDEKLLLQLKDVLEVEALAIKFTKPKSNFVLTINSHKIDCQKKIIYHFCKHKKLKLNKRKLQVKVDFPKMLNDDSPNNENLSSYVEEYEELHNNAIENDKNILNNDKKNNKENIKNKSNDENQNEYDENEANMTIHQSDLVILKMKNFFNAKAITITRSDIPFLREIAKKLEIHIFLELCEFFDRFYSLYDKLEPLADIQREIMEINDGFIEDVVESIKSSLLVSDLNLLYHLLMIAFTNRPNFLSIYIEIIKILDEDGIDIINVFRKRLLGNYNTFSNETYLLYEFMINGIFTQDEVLTTIKQSTNINGKIWFAPFLKDDKLFIQNIEDNLNSIFKPHIRAEKVTLFNKLRENDWQLHKTLVAEKKNHTKLAKIIREDNVNELQKMISFDHEVNIYSTIKWSPFETNNLLINKPTLIQYAAFHQSVKCFKFLFLNQANISKPDSKKRYVLDYAIAGGSIEIVRICVQEGLELLNALGTAAMFHQYELFNWLKDNVVNINKSKDAIFSRAINDAIESFNYDAILQLFGKSSLSTAFTAAASDNELLLDIFMLFDFVHKLDILVVVPQSKNLSLFTHVYNQISSKEKLDSQEGRISINEAAAHVVCLDVVDILEFIDSKHQIDYYELITEENDIIKLAVECGAIKCLKYIAERPDFNIDQWNKEDYALLREATMYNQVEIVRFLLSLEGLNINAIDKGGGSAFTAATWDNQIPIARILYDHGDVDINLIGKIGETPLTGAVLQDIPQMMNFLLQLPEIDVYKKNQCGKTSMMLIIQESNFQCYNELLKSPKFDVNNELSCGGLSTPVYAYKYCDSLAMIEIILNTPTLDKNKVDSTLNKTYKELLEDKIERLEKKC</sequence>
<reference evidence="2" key="1">
    <citation type="submission" date="2016-10" db="EMBL/GenBank/DDBJ databases">
        <authorList>
            <person name="Benchimol M."/>
            <person name="Almeida L.G."/>
            <person name="Vasconcelos A.T."/>
            <person name="Perreira-Neves A."/>
            <person name="Rosa I.A."/>
            <person name="Tasca T."/>
            <person name="Bogo M.R."/>
            <person name="de Souza W."/>
        </authorList>
    </citation>
    <scope>NUCLEOTIDE SEQUENCE [LARGE SCALE GENOMIC DNA]</scope>
    <source>
        <strain evidence="2">K</strain>
    </source>
</reference>
<dbReference type="VEuPathDB" id="TrichDB:TRFO_30050"/>
<dbReference type="Proteomes" id="UP000179807">
    <property type="component" value="Unassembled WGS sequence"/>
</dbReference>
<dbReference type="Gene3D" id="1.25.40.20">
    <property type="entry name" value="Ankyrin repeat-containing domain"/>
    <property type="match status" value="2"/>
</dbReference>
<feature type="compositionally biased region" description="Basic and acidic residues" evidence="1">
    <location>
        <begin position="138"/>
        <end position="159"/>
    </location>
</feature>
<dbReference type="Pfam" id="PF12796">
    <property type="entry name" value="Ank_2"/>
    <property type="match status" value="1"/>
</dbReference>
<dbReference type="PANTHER" id="PTHR24159:SF5">
    <property type="entry name" value="ANK_REP_REGION DOMAIN-CONTAINING PROTEIN"/>
    <property type="match status" value="1"/>
</dbReference>
<evidence type="ECO:0000313" key="3">
    <source>
        <dbReference type="Proteomes" id="UP000179807"/>
    </source>
</evidence>
<dbReference type="RefSeq" id="XP_068355878.1">
    <property type="nucleotide sequence ID" value="XM_068507128.1"/>
</dbReference>
<dbReference type="SMART" id="SM00248">
    <property type="entry name" value="ANK"/>
    <property type="match status" value="9"/>
</dbReference>
<dbReference type="PANTHER" id="PTHR24159">
    <property type="match status" value="1"/>
</dbReference>
<dbReference type="EMBL" id="MLAK01000854">
    <property type="protein sequence ID" value="OHT02742.1"/>
    <property type="molecule type" value="Genomic_DNA"/>
</dbReference>
<dbReference type="InterPro" id="IPR036770">
    <property type="entry name" value="Ankyrin_rpt-contain_sf"/>
</dbReference>
<dbReference type="AlphaFoldDB" id="A0A1J4JZ21"/>
<organism evidence="2 3">
    <name type="scientific">Tritrichomonas foetus</name>
    <dbReference type="NCBI Taxonomy" id="1144522"/>
    <lineage>
        <taxon>Eukaryota</taxon>
        <taxon>Metamonada</taxon>
        <taxon>Parabasalia</taxon>
        <taxon>Tritrichomonadida</taxon>
        <taxon>Tritrichomonadidae</taxon>
        <taxon>Tritrichomonas</taxon>
    </lineage>
</organism>